<proteinExistence type="predicted"/>
<dbReference type="Proteomes" id="UP000663859">
    <property type="component" value="Unassembled WGS sequence"/>
</dbReference>
<sequence>MAGSNALHRKKRRLAIVPTKRHAFLANEESRAAESLFRFPRILFVKSFRRKNKGYGNHAHGKGSGRQSTLSLCVRSGRRTRSTGTSSAQRHGIHGREPIGLRLRLPEGWGSLSQ</sequence>
<evidence type="ECO:0000313" key="3">
    <source>
        <dbReference type="Proteomes" id="UP000663859"/>
    </source>
</evidence>
<reference evidence="2" key="1">
    <citation type="submission" date="2021-02" db="EMBL/GenBank/DDBJ databases">
        <authorList>
            <person name="Cremers G."/>
            <person name="Picone N."/>
        </authorList>
    </citation>
    <scope>NUCLEOTIDE SEQUENCE</scope>
    <source>
        <strain evidence="2">PQ17</strain>
    </source>
</reference>
<dbReference type="EMBL" id="CAJNOB010000012">
    <property type="protein sequence ID" value="CAF0696106.1"/>
    <property type="molecule type" value="Genomic_DNA"/>
</dbReference>
<protein>
    <submittedName>
        <fullName evidence="2">Uncharacterized protein</fullName>
    </submittedName>
</protein>
<accession>A0A8J2BNH1</accession>
<dbReference type="AlphaFoldDB" id="A0A8J2BNH1"/>
<feature type="region of interest" description="Disordered" evidence="1">
    <location>
        <begin position="76"/>
        <end position="97"/>
    </location>
</feature>
<name>A0A8J2BNH1_9BACT</name>
<keyword evidence="3" id="KW-1185">Reference proteome</keyword>
<comment type="caution">
    <text evidence="2">The sequence shown here is derived from an EMBL/GenBank/DDBJ whole genome shotgun (WGS) entry which is preliminary data.</text>
</comment>
<organism evidence="2 3">
    <name type="scientific">Candidatus Methylacidithermus pantelleriae</name>
    <dbReference type="NCBI Taxonomy" id="2744239"/>
    <lineage>
        <taxon>Bacteria</taxon>
        <taxon>Pseudomonadati</taxon>
        <taxon>Verrucomicrobiota</taxon>
        <taxon>Methylacidiphilae</taxon>
        <taxon>Methylacidiphilales</taxon>
        <taxon>Methylacidiphilaceae</taxon>
        <taxon>Candidatus Methylacidithermus</taxon>
    </lineage>
</organism>
<evidence type="ECO:0000256" key="1">
    <source>
        <dbReference type="SAM" id="MobiDB-lite"/>
    </source>
</evidence>
<gene>
    <name evidence="2" type="ORF">MPNT_20117</name>
</gene>
<evidence type="ECO:0000313" key="2">
    <source>
        <dbReference type="EMBL" id="CAF0696106.1"/>
    </source>
</evidence>